<gene>
    <name evidence="4" type="ORF">METZ01_LOCUS298840</name>
</gene>
<dbReference type="EMBL" id="UINC01092422">
    <property type="protein sequence ID" value="SVC45986.1"/>
    <property type="molecule type" value="Genomic_DNA"/>
</dbReference>
<keyword evidence="2" id="KW-0547">Nucleotide-binding</keyword>
<dbReference type="InterPro" id="IPR024185">
    <property type="entry name" value="FTHF_cligase-like_sf"/>
</dbReference>
<dbReference type="Gene3D" id="3.40.50.10420">
    <property type="entry name" value="NagB/RpiA/CoA transferase-like"/>
    <property type="match status" value="1"/>
</dbReference>
<evidence type="ECO:0000256" key="3">
    <source>
        <dbReference type="ARBA" id="ARBA00022840"/>
    </source>
</evidence>
<dbReference type="AlphaFoldDB" id="A0A382MAY7"/>
<dbReference type="InterPro" id="IPR037171">
    <property type="entry name" value="NagB/RpiA_transferase-like"/>
</dbReference>
<sequence length="111" mass="13219">MPVINKNNKMDFYQWSFKDLLNLNKYGIPEPERKQLVYPDIILVPLVAFDKRLYRLGYGGGFYDRYIEKLLKKKSFFTIGLALSCQKISRVPNNKYDKKLDIIMTEKYILK</sequence>
<keyword evidence="3" id="KW-0067">ATP-binding</keyword>
<accession>A0A382MAY7</accession>
<comment type="similarity">
    <text evidence="1">Belongs to the 5-formyltetrahydrofolate cyclo-ligase family.</text>
</comment>
<dbReference type="PANTHER" id="PTHR23407:SF1">
    <property type="entry name" value="5-FORMYLTETRAHYDROFOLATE CYCLO-LIGASE"/>
    <property type="match status" value="1"/>
</dbReference>
<reference evidence="4" key="1">
    <citation type="submission" date="2018-05" db="EMBL/GenBank/DDBJ databases">
        <authorList>
            <person name="Lanie J.A."/>
            <person name="Ng W.-L."/>
            <person name="Kazmierczak K.M."/>
            <person name="Andrzejewski T.M."/>
            <person name="Davidsen T.M."/>
            <person name="Wayne K.J."/>
            <person name="Tettelin H."/>
            <person name="Glass J.I."/>
            <person name="Rusch D."/>
            <person name="Podicherti R."/>
            <person name="Tsui H.-C.T."/>
            <person name="Winkler M.E."/>
        </authorList>
    </citation>
    <scope>NUCLEOTIDE SEQUENCE</scope>
</reference>
<evidence type="ECO:0008006" key="5">
    <source>
        <dbReference type="Google" id="ProtNLM"/>
    </source>
</evidence>
<dbReference type="GO" id="GO:0035999">
    <property type="term" value="P:tetrahydrofolate interconversion"/>
    <property type="evidence" value="ECO:0007669"/>
    <property type="project" value="TreeGrafter"/>
</dbReference>
<dbReference type="GO" id="GO:0005524">
    <property type="term" value="F:ATP binding"/>
    <property type="evidence" value="ECO:0007669"/>
    <property type="project" value="UniProtKB-KW"/>
</dbReference>
<dbReference type="SUPFAM" id="SSF100950">
    <property type="entry name" value="NagB/RpiA/CoA transferase-like"/>
    <property type="match status" value="1"/>
</dbReference>
<dbReference type="InterPro" id="IPR002698">
    <property type="entry name" value="FTHF_cligase"/>
</dbReference>
<evidence type="ECO:0000256" key="1">
    <source>
        <dbReference type="ARBA" id="ARBA00010638"/>
    </source>
</evidence>
<name>A0A382MAY7_9ZZZZ</name>
<dbReference type="GO" id="GO:0030272">
    <property type="term" value="F:5-formyltetrahydrofolate cyclo-ligase activity"/>
    <property type="evidence" value="ECO:0007669"/>
    <property type="project" value="TreeGrafter"/>
</dbReference>
<protein>
    <recommendedName>
        <fullName evidence="5">5-formyltetrahydrofolate cyclo-ligase</fullName>
    </recommendedName>
</protein>
<organism evidence="4">
    <name type="scientific">marine metagenome</name>
    <dbReference type="NCBI Taxonomy" id="408172"/>
    <lineage>
        <taxon>unclassified sequences</taxon>
        <taxon>metagenomes</taxon>
        <taxon>ecological metagenomes</taxon>
    </lineage>
</organism>
<proteinExistence type="inferred from homology"/>
<evidence type="ECO:0000256" key="2">
    <source>
        <dbReference type="ARBA" id="ARBA00022741"/>
    </source>
</evidence>
<dbReference type="Pfam" id="PF01812">
    <property type="entry name" value="5-FTHF_cyc-lig"/>
    <property type="match status" value="1"/>
</dbReference>
<dbReference type="NCBIfam" id="TIGR02727">
    <property type="entry name" value="MTHFS_bact"/>
    <property type="match status" value="1"/>
</dbReference>
<evidence type="ECO:0000313" key="4">
    <source>
        <dbReference type="EMBL" id="SVC45986.1"/>
    </source>
</evidence>
<dbReference type="GO" id="GO:0009396">
    <property type="term" value="P:folic acid-containing compound biosynthetic process"/>
    <property type="evidence" value="ECO:0007669"/>
    <property type="project" value="TreeGrafter"/>
</dbReference>
<dbReference type="PANTHER" id="PTHR23407">
    <property type="entry name" value="ATPASE INHIBITOR/5-FORMYLTETRAHYDROFOLATE CYCLO-LIGASE"/>
    <property type="match status" value="1"/>
</dbReference>